<gene>
    <name evidence="3" type="ORF">SD77_0167</name>
</gene>
<organism evidence="3 4">
    <name type="scientific">Bacillus badius</name>
    <dbReference type="NCBI Taxonomy" id="1455"/>
    <lineage>
        <taxon>Bacteria</taxon>
        <taxon>Bacillati</taxon>
        <taxon>Bacillota</taxon>
        <taxon>Bacilli</taxon>
        <taxon>Bacillales</taxon>
        <taxon>Bacillaceae</taxon>
        <taxon>Pseudobacillus</taxon>
    </lineage>
</organism>
<keyword evidence="4" id="KW-1185">Reference proteome</keyword>
<keyword evidence="1" id="KW-0175">Coiled coil</keyword>
<accession>A0ABR5B041</accession>
<protein>
    <submittedName>
        <fullName evidence="3">Uncharacterized protein</fullName>
    </submittedName>
</protein>
<comment type="caution">
    <text evidence="3">The sequence shown here is derived from an EMBL/GenBank/DDBJ whole genome shotgun (WGS) entry which is preliminary data.</text>
</comment>
<reference evidence="3 4" key="1">
    <citation type="submission" date="2015-01" db="EMBL/GenBank/DDBJ databases">
        <title>Genome Assembly of Bacillus badius MTCC 1458.</title>
        <authorList>
            <person name="Verma A."/>
            <person name="Khatri I."/>
            <person name="Mual P."/>
            <person name="Subramanian S."/>
            <person name="Krishnamurthi S."/>
        </authorList>
    </citation>
    <scope>NUCLEOTIDE SEQUENCE [LARGE SCALE GENOMIC DNA]</scope>
    <source>
        <strain evidence="3 4">MTCC 1458</strain>
    </source>
</reference>
<evidence type="ECO:0000313" key="4">
    <source>
        <dbReference type="Proteomes" id="UP000031982"/>
    </source>
</evidence>
<evidence type="ECO:0000256" key="2">
    <source>
        <dbReference type="SAM" id="MobiDB-lite"/>
    </source>
</evidence>
<name>A0ABR5B041_BACBA</name>
<dbReference type="RefSeq" id="WP_041099548.1">
    <property type="nucleotide sequence ID" value="NZ_JARTHD010000022.1"/>
</dbReference>
<evidence type="ECO:0000313" key="3">
    <source>
        <dbReference type="EMBL" id="KIL80319.1"/>
    </source>
</evidence>
<feature type="region of interest" description="Disordered" evidence="2">
    <location>
        <begin position="148"/>
        <end position="180"/>
    </location>
</feature>
<feature type="compositionally biased region" description="Basic and acidic residues" evidence="2">
    <location>
        <begin position="158"/>
        <end position="180"/>
    </location>
</feature>
<dbReference type="Proteomes" id="UP000031982">
    <property type="component" value="Unassembled WGS sequence"/>
</dbReference>
<proteinExistence type="predicted"/>
<sequence>MTTISNELAIVLNKLNDQIYHVTNELNKLQKRVNDPVIVSHSLPKSLEQLIAAKTEEYLAEQNRLLNEQLKQSQKQLAVLENQTVPRLQKKIEELEKQVSHLQTVSAAQPLVFQEFSIERVYLDKYEQTTNLGQLGIRELTGKLHIGAVHAADPADGPSEKQEPKDGQSQEEPEKPEDGD</sequence>
<evidence type="ECO:0000256" key="1">
    <source>
        <dbReference type="SAM" id="Coils"/>
    </source>
</evidence>
<dbReference type="EMBL" id="JXLP01000001">
    <property type="protein sequence ID" value="KIL80319.1"/>
    <property type="molecule type" value="Genomic_DNA"/>
</dbReference>
<feature type="coiled-coil region" evidence="1">
    <location>
        <begin position="63"/>
        <end position="105"/>
    </location>
</feature>